<dbReference type="RefSeq" id="WP_343185028.1">
    <property type="nucleotide sequence ID" value="NZ_JBCITM010000003.1"/>
</dbReference>
<comment type="caution">
    <text evidence="1">The sequence shown here is derived from an EMBL/GenBank/DDBJ whole genome shotgun (WGS) entry which is preliminary data.</text>
</comment>
<organism evidence="1 2">
    <name type="scientific">Anoxynatronum sibiricum</name>
    <dbReference type="NCBI Taxonomy" id="210623"/>
    <lineage>
        <taxon>Bacteria</taxon>
        <taxon>Bacillati</taxon>
        <taxon>Bacillota</taxon>
        <taxon>Clostridia</taxon>
        <taxon>Eubacteriales</taxon>
        <taxon>Clostridiaceae</taxon>
        <taxon>Anoxynatronum</taxon>
    </lineage>
</organism>
<name>A0ABU9VR93_9CLOT</name>
<proteinExistence type="predicted"/>
<dbReference type="Proteomes" id="UP001407405">
    <property type="component" value="Unassembled WGS sequence"/>
</dbReference>
<evidence type="ECO:0000313" key="1">
    <source>
        <dbReference type="EMBL" id="MEN1759676.1"/>
    </source>
</evidence>
<dbReference type="EMBL" id="JBCITM010000003">
    <property type="protein sequence ID" value="MEN1759676.1"/>
    <property type="molecule type" value="Genomic_DNA"/>
</dbReference>
<accession>A0ABU9VR93</accession>
<evidence type="ECO:0000313" key="2">
    <source>
        <dbReference type="Proteomes" id="UP001407405"/>
    </source>
</evidence>
<protein>
    <submittedName>
        <fullName evidence="1">Uncharacterized protein</fullName>
    </submittedName>
</protein>
<keyword evidence="2" id="KW-1185">Reference proteome</keyword>
<gene>
    <name evidence="1" type="ORF">AAIG11_04245</name>
</gene>
<reference evidence="1 2" key="1">
    <citation type="submission" date="2024-04" db="EMBL/GenBank/DDBJ databases">
        <title>Genome sequencing and metabolic network reconstruction of aminoacids and betaine degradation by Anoxynatronum sibiricum.</title>
        <authorList>
            <person name="Detkova E.N."/>
            <person name="Boltjanskaja Y.V."/>
            <person name="Mardanov A.V."/>
            <person name="Kevbrin V."/>
        </authorList>
    </citation>
    <scope>NUCLEOTIDE SEQUENCE [LARGE SCALE GENOMIC DNA]</scope>
    <source>
        <strain evidence="1 2">Z-7981</strain>
    </source>
</reference>
<sequence>MKSLKDYYDPAHEPGSVVVSGTALKRPVVLNPSQWTLANQHFQEVFFSSNNHLGFHKIWRVKGYSLLGLLQTGDVTVNPQLAITFFASDGLTYQSSLGALTNRYYYPGLTLANETRVDPVIALYAAAMFDDQVPQGPVQWTPRPLTEDDYDRQRPRLFMGQRKGDPSDDNQPWFLGNLVEIEVNCQE</sequence>